<dbReference type="InParanoid" id="K3ZY80"/>
<name>K3ZY80_SETIT</name>
<dbReference type="EnsemblPlants" id="KQL26866">
    <property type="protein sequence ID" value="KQL26866"/>
    <property type="gene ID" value="SETIT_031562mg"/>
</dbReference>
<dbReference type="HOGENOM" id="CLU_2125397_0_0_1"/>
<dbReference type="Proteomes" id="UP000004995">
    <property type="component" value="Unassembled WGS sequence"/>
</dbReference>
<evidence type="ECO:0000313" key="2">
    <source>
        <dbReference type="Proteomes" id="UP000004995"/>
    </source>
</evidence>
<evidence type="ECO:0000313" key="1">
    <source>
        <dbReference type="EnsemblPlants" id="KQL26866"/>
    </source>
</evidence>
<reference evidence="2" key="1">
    <citation type="journal article" date="2012" name="Nat. Biotechnol.">
        <title>Reference genome sequence of the model plant Setaria.</title>
        <authorList>
            <person name="Bennetzen J.L."/>
            <person name="Schmutz J."/>
            <person name="Wang H."/>
            <person name="Percifield R."/>
            <person name="Hawkins J."/>
            <person name="Pontaroli A.C."/>
            <person name="Estep M."/>
            <person name="Feng L."/>
            <person name="Vaughn J.N."/>
            <person name="Grimwood J."/>
            <person name="Jenkins J."/>
            <person name="Barry K."/>
            <person name="Lindquist E."/>
            <person name="Hellsten U."/>
            <person name="Deshpande S."/>
            <person name="Wang X."/>
            <person name="Wu X."/>
            <person name="Mitros T."/>
            <person name="Triplett J."/>
            <person name="Yang X."/>
            <person name="Ye C.Y."/>
            <person name="Mauro-Herrera M."/>
            <person name="Wang L."/>
            <person name="Li P."/>
            <person name="Sharma M."/>
            <person name="Sharma R."/>
            <person name="Ronald P.C."/>
            <person name="Panaud O."/>
            <person name="Kellogg E.A."/>
            <person name="Brutnell T.P."/>
            <person name="Doust A.N."/>
            <person name="Tuskan G.A."/>
            <person name="Rokhsar D."/>
            <person name="Devos K.M."/>
        </authorList>
    </citation>
    <scope>NUCLEOTIDE SEQUENCE [LARGE SCALE GENOMIC DNA]</scope>
    <source>
        <strain evidence="2">cv. Yugu1</strain>
    </source>
</reference>
<protein>
    <submittedName>
        <fullName evidence="1">Uncharacterized protein</fullName>
    </submittedName>
</protein>
<proteinExistence type="predicted"/>
<reference evidence="1" key="2">
    <citation type="submission" date="2018-08" db="UniProtKB">
        <authorList>
            <consortium name="EnsemblPlants"/>
        </authorList>
    </citation>
    <scope>IDENTIFICATION</scope>
    <source>
        <strain evidence="1">Yugu1</strain>
    </source>
</reference>
<dbReference type="Gramene" id="KQL26866">
    <property type="protein sequence ID" value="KQL26866"/>
    <property type="gene ID" value="SETIT_031562mg"/>
</dbReference>
<accession>K3ZY80</accession>
<sequence>MPPRQKAKTRKLKSTRVTPNRLRQSGKLLAGFGLLLSWGCRSSSQSALHGCWHCAFDLLQQARGSPGMRAATVRHFCIFSSSAAATLQISHGGEQKVLFRASTCTSRAWGPTAQ</sequence>
<keyword evidence="2" id="KW-1185">Reference proteome</keyword>
<dbReference type="AlphaFoldDB" id="K3ZY80"/>
<dbReference type="EMBL" id="AGNK02001348">
    <property type="status" value="NOT_ANNOTATED_CDS"/>
    <property type="molecule type" value="Genomic_DNA"/>
</dbReference>
<organism evidence="1 2">
    <name type="scientific">Setaria italica</name>
    <name type="common">Foxtail millet</name>
    <name type="synonym">Panicum italicum</name>
    <dbReference type="NCBI Taxonomy" id="4555"/>
    <lineage>
        <taxon>Eukaryota</taxon>
        <taxon>Viridiplantae</taxon>
        <taxon>Streptophyta</taxon>
        <taxon>Embryophyta</taxon>
        <taxon>Tracheophyta</taxon>
        <taxon>Spermatophyta</taxon>
        <taxon>Magnoliopsida</taxon>
        <taxon>Liliopsida</taxon>
        <taxon>Poales</taxon>
        <taxon>Poaceae</taxon>
        <taxon>PACMAD clade</taxon>
        <taxon>Panicoideae</taxon>
        <taxon>Panicodae</taxon>
        <taxon>Paniceae</taxon>
        <taxon>Cenchrinae</taxon>
        <taxon>Setaria</taxon>
    </lineage>
</organism>